<dbReference type="EMBL" id="JAPEVG010000369">
    <property type="protein sequence ID" value="KAJ8463820.1"/>
    <property type="molecule type" value="Genomic_DNA"/>
</dbReference>
<feature type="compositionally biased region" description="Pro residues" evidence="1">
    <location>
        <begin position="41"/>
        <end position="50"/>
    </location>
</feature>
<evidence type="ECO:0000313" key="3">
    <source>
        <dbReference type="Proteomes" id="UP001215151"/>
    </source>
</evidence>
<proteinExistence type="predicted"/>
<evidence type="ECO:0000256" key="1">
    <source>
        <dbReference type="SAM" id="MobiDB-lite"/>
    </source>
</evidence>
<comment type="caution">
    <text evidence="2">The sequence shown here is derived from an EMBL/GenBank/DDBJ whole genome shotgun (WGS) entry which is preliminary data.</text>
</comment>
<protein>
    <submittedName>
        <fullName evidence="2">Uncharacterized protein</fullName>
    </submittedName>
</protein>
<accession>A0AAD7X576</accession>
<organism evidence="2 3">
    <name type="scientific">Trametes cubensis</name>
    <dbReference type="NCBI Taxonomy" id="1111947"/>
    <lineage>
        <taxon>Eukaryota</taxon>
        <taxon>Fungi</taxon>
        <taxon>Dikarya</taxon>
        <taxon>Basidiomycota</taxon>
        <taxon>Agaricomycotina</taxon>
        <taxon>Agaricomycetes</taxon>
        <taxon>Polyporales</taxon>
        <taxon>Polyporaceae</taxon>
        <taxon>Trametes</taxon>
    </lineage>
</organism>
<dbReference type="Proteomes" id="UP001215151">
    <property type="component" value="Unassembled WGS sequence"/>
</dbReference>
<keyword evidence="3" id="KW-1185">Reference proteome</keyword>
<feature type="compositionally biased region" description="Low complexity" evidence="1">
    <location>
        <begin position="74"/>
        <end position="90"/>
    </location>
</feature>
<reference evidence="2" key="1">
    <citation type="submission" date="2022-11" db="EMBL/GenBank/DDBJ databases">
        <title>Genome Sequence of Cubamyces cubensis.</title>
        <authorList>
            <person name="Buettner E."/>
        </authorList>
    </citation>
    <scope>NUCLEOTIDE SEQUENCE</scope>
    <source>
        <strain evidence="2">MPL-01</strain>
    </source>
</reference>
<feature type="compositionally biased region" description="Low complexity" evidence="1">
    <location>
        <begin position="203"/>
        <end position="218"/>
    </location>
</feature>
<feature type="region of interest" description="Disordered" evidence="1">
    <location>
        <begin position="122"/>
        <end position="143"/>
    </location>
</feature>
<gene>
    <name evidence="2" type="ORF">ONZ51_g10002</name>
</gene>
<sequence length="360" mass="38863">MSFLSVHLATSVRSAFASPPLRRCGKRSVCIACRSLSTPAPHEPSPPTPGNAPDFDLAAWASTFPPSPQLLTASNSPQSGGSSSRPDGPSELSDQEWEIRTGRAIYILQQTLPTFFSTGLVSSLDTPDSAPRGKPTDDDTSIYSPNIRLVYRPPTPFPPPFPRTLQIEGLPLYLTSSVILRHTLNALYTDLRVELQRVRVHGPRSSSTSGLSAGPSGTSEDHPSSEQQAKTRSIREKSLFVGLVVHGINRVSKAEGGWEVYVNPSPSWIPPTLFTERRLSFRNATYTFSPNTGLIHLHNIDSIQPAPHQAFFDALQAVLSKLGLGSSQGESAGGVARTSYTHPQSQSQVQSALGHAVHRS</sequence>
<feature type="region of interest" description="Disordered" evidence="1">
    <location>
        <begin position="202"/>
        <end position="232"/>
    </location>
</feature>
<feature type="region of interest" description="Disordered" evidence="1">
    <location>
        <begin position="37"/>
        <end position="94"/>
    </location>
</feature>
<feature type="compositionally biased region" description="Polar residues" evidence="1">
    <location>
        <begin position="338"/>
        <end position="351"/>
    </location>
</feature>
<feature type="region of interest" description="Disordered" evidence="1">
    <location>
        <begin position="330"/>
        <end position="360"/>
    </location>
</feature>
<evidence type="ECO:0000313" key="2">
    <source>
        <dbReference type="EMBL" id="KAJ8463820.1"/>
    </source>
</evidence>
<dbReference type="AlphaFoldDB" id="A0AAD7X576"/>
<name>A0AAD7X576_9APHY</name>